<dbReference type="GO" id="GO:0016197">
    <property type="term" value="P:endosomal transport"/>
    <property type="evidence" value="ECO:0007669"/>
    <property type="project" value="TreeGrafter"/>
</dbReference>
<gene>
    <name evidence="1" type="ORF">QYM36_018979</name>
</gene>
<comment type="caution">
    <text evidence="1">The sequence shown here is derived from an EMBL/GenBank/DDBJ whole genome shotgun (WGS) entry which is preliminary data.</text>
</comment>
<dbReference type="GO" id="GO:0031902">
    <property type="term" value="C:late endosome membrane"/>
    <property type="evidence" value="ECO:0007669"/>
    <property type="project" value="TreeGrafter"/>
</dbReference>
<reference evidence="1" key="1">
    <citation type="submission" date="2023-07" db="EMBL/GenBank/DDBJ databases">
        <title>Chromosome-level genome assembly of Artemia franciscana.</title>
        <authorList>
            <person name="Jo E."/>
        </authorList>
    </citation>
    <scope>NUCLEOTIDE SEQUENCE</scope>
    <source>
        <tissue evidence="1">Whole body</tissue>
    </source>
</reference>
<sequence length="212" mass="24778">MKKREKDLFFLTITIILLCLLFSMKVKKGLNCLSFDDMILRKVSMDDECLVDYIRKFKLFNPSTLPYNFTSRTEIYNIHFVKQSPFQSLKKDRDAPWIEALIAVETFVPKIGQRIFLECGALDGVTFSTTLHLERYLNWTGLLIEADARFYNDMKLVHRKAYGVHACASLYNHPSYALFKPSPIFFPVNKNGRNITDVSRHFKTLQDISRQF</sequence>
<dbReference type="InterPro" id="IPR053202">
    <property type="entry name" value="EGF_Rcpt_Signaling_Reg"/>
</dbReference>
<dbReference type="Proteomes" id="UP001187531">
    <property type="component" value="Unassembled WGS sequence"/>
</dbReference>
<dbReference type="EMBL" id="JAVRJZ010000385">
    <property type="protein sequence ID" value="KAK2702409.1"/>
    <property type="molecule type" value="Genomic_DNA"/>
</dbReference>
<keyword evidence="2" id="KW-1185">Reference proteome</keyword>
<dbReference type="PANTHER" id="PTHR34009">
    <property type="entry name" value="PROTEIN STAR"/>
    <property type="match status" value="1"/>
</dbReference>
<dbReference type="GO" id="GO:0006888">
    <property type="term" value="P:endoplasmic reticulum to Golgi vesicle-mediated transport"/>
    <property type="evidence" value="ECO:0007669"/>
    <property type="project" value="TreeGrafter"/>
</dbReference>
<dbReference type="AlphaFoldDB" id="A0AA88H371"/>
<dbReference type="PANTHER" id="PTHR34009:SF2">
    <property type="entry name" value="PROTEIN STAR"/>
    <property type="match status" value="1"/>
</dbReference>
<dbReference type="GO" id="GO:0005789">
    <property type="term" value="C:endoplasmic reticulum membrane"/>
    <property type="evidence" value="ECO:0007669"/>
    <property type="project" value="TreeGrafter"/>
</dbReference>
<protein>
    <submittedName>
        <fullName evidence="1">Uncharacterized protein</fullName>
    </submittedName>
</protein>
<dbReference type="GO" id="GO:0005794">
    <property type="term" value="C:Golgi apparatus"/>
    <property type="evidence" value="ECO:0007669"/>
    <property type="project" value="TreeGrafter"/>
</dbReference>
<evidence type="ECO:0000313" key="1">
    <source>
        <dbReference type="EMBL" id="KAK2702409.1"/>
    </source>
</evidence>
<dbReference type="GO" id="GO:0005886">
    <property type="term" value="C:plasma membrane"/>
    <property type="evidence" value="ECO:0007669"/>
    <property type="project" value="TreeGrafter"/>
</dbReference>
<name>A0AA88H371_ARTSF</name>
<evidence type="ECO:0000313" key="2">
    <source>
        <dbReference type="Proteomes" id="UP001187531"/>
    </source>
</evidence>
<accession>A0AA88H371</accession>
<proteinExistence type="predicted"/>
<organism evidence="1 2">
    <name type="scientific">Artemia franciscana</name>
    <name type="common">Brine shrimp</name>
    <name type="synonym">Artemia sanfranciscana</name>
    <dbReference type="NCBI Taxonomy" id="6661"/>
    <lineage>
        <taxon>Eukaryota</taxon>
        <taxon>Metazoa</taxon>
        <taxon>Ecdysozoa</taxon>
        <taxon>Arthropoda</taxon>
        <taxon>Crustacea</taxon>
        <taxon>Branchiopoda</taxon>
        <taxon>Anostraca</taxon>
        <taxon>Artemiidae</taxon>
        <taxon>Artemia</taxon>
    </lineage>
</organism>